<proteinExistence type="predicted"/>
<feature type="region of interest" description="Disordered" evidence="1">
    <location>
        <begin position="1"/>
        <end position="40"/>
    </location>
</feature>
<dbReference type="STRING" id="210143.A0A1R3IMI7"/>
<protein>
    <submittedName>
        <fullName evidence="2">Uncharacterized protein</fullName>
    </submittedName>
</protein>
<sequence>MVAKGRLNATDKVEATETAKNRAKQIEEANSGTLPGPDGARIQDLEIAREQYMTMISELDAAKQELRKVHQKAKVAP</sequence>
<evidence type="ECO:0000313" key="2">
    <source>
        <dbReference type="EMBL" id="OMO83787.1"/>
    </source>
</evidence>
<dbReference type="EMBL" id="AWWV01009832">
    <property type="protein sequence ID" value="OMO83787.1"/>
    <property type="molecule type" value="Genomic_DNA"/>
</dbReference>
<accession>A0A1R3IMI7</accession>
<dbReference type="AlphaFoldDB" id="A0A1R3IMI7"/>
<feature type="compositionally biased region" description="Basic and acidic residues" evidence="1">
    <location>
        <begin position="9"/>
        <end position="27"/>
    </location>
</feature>
<keyword evidence="3" id="KW-1185">Reference proteome</keyword>
<reference evidence="2 3" key="1">
    <citation type="submission" date="2013-09" db="EMBL/GenBank/DDBJ databases">
        <title>Corchorus capsularis genome sequencing.</title>
        <authorList>
            <person name="Alam M."/>
            <person name="Haque M.S."/>
            <person name="Islam M.S."/>
            <person name="Emdad E.M."/>
            <person name="Islam M.M."/>
            <person name="Ahmed B."/>
            <person name="Halim A."/>
            <person name="Hossen Q.M.M."/>
            <person name="Hossain M.Z."/>
            <person name="Ahmed R."/>
            <person name="Khan M.M."/>
            <person name="Islam R."/>
            <person name="Rashid M.M."/>
            <person name="Khan S.A."/>
            <person name="Rahman M.S."/>
            <person name="Alam M."/>
        </authorList>
    </citation>
    <scope>NUCLEOTIDE SEQUENCE [LARGE SCALE GENOMIC DNA]</scope>
    <source>
        <strain evidence="3">cv. CVL-1</strain>
        <tissue evidence="2">Whole seedling</tissue>
    </source>
</reference>
<gene>
    <name evidence="2" type="ORF">CCACVL1_11187</name>
</gene>
<name>A0A1R3IMI7_COCAP</name>
<evidence type="ECO:0000313" key="3">
    <source>
        <dbReference type="Proteomes" id="UP000188268"/>
    </source>
</evidence>
<dbReference type="OrthoDB" id="1735947at2759"/>
<dbReference type="Proteomes" id="UP000188268">
    <property type="component" value="Unassembled WGS sequence"/>
</dbReference>
<dbReference type="Gramene" id="OMO83787">
    <property type="protein sequence ID" value="OMO83787"/>
    <property type="gene ID" value="CCACVL1_11187"/>
</dbReference>
<organism evidence="2 3">
    <name type="scientific">Corchorus capsularis</name>
    <name type="common">Jute</name>
    <dbReference type="NCBI Taxonomy" id="210143"/>
    <lineage>
        <taxon>Eukaryota</taxon>
        <taxon>Viridiplantae</taxon>
        <taxon>Streptophyta</taxon>
        <taxon>Embryophyta</taxon>
        <taxon>Tracheophyta</taxon>
        <taxon>Spermatophyta</taxon>
        <taxon>Magnoliopsida</taxon>
        <taxon>eudicotyledons</taxon>
        <taxon>Gunneridae</taxon>
        <taxon>Pentapetalae</taxon>
        <taxon>rosids</taxon>
        <taxon>malvids</taxon>
        <taxon>Malvales</taxon>
        <taxon>Malvaceae</taxon>
        <taxon>Grewioideae</taxon>
        <taxon>Apeibeae</taxon>
        <taxon>Corchorus</taxon>
    </lineage>
</organism>
<evidence type="ECO:0000256" key="1">
    <source>
        <dbReference type="SAM" id="MobiDB-lite"/>
    </source>
</evidence>
<comment type="caution">
    <text evidence="2">The sequence shown here is derived from an EMBL/GenBank/DDBJ whole genome shotgun (WGS) entry which is preliminary data.</text>
</comment>